<evidence type="ECO:0000313" key="3">
    <source>
        <dbReference type="Proteomes" id="UP001151760"/>
    </source>
</evidence>
<reference evidence="2" key="1">
    <citation type="journal article" date="2022" name="Int. J. Mol. Sci.">
        <title>Draft Genome of Tanacetum Coccineum: Genomic Comparison of Closely Related Tanacetum-Family Plants.</title>
        <authorList>
            <person name="Yamashiro T."/>
            <person name="Shiraishi A."/>
            <person name="Nakayama K."/>
            <person name="Satake H."/>
        </authorList>
    </citation>
    <scope>NUCLEOTIDE SEQUENCE</scope>
</reference>
<reference evidence="2" key="2">
    <citation type="submission" date="2022-01" db="EMBL/GenBank/DDBJ databases">
        <authorList>
            <person name="Yamashiro T."/>
            <person name="Shiraishi A."/>
            <person name="Satake H."/>
            <person name="Nakayama K."/>
        </authorList>
    </citation>
    <scope>NUCLEOTIDE SEQUENCE</scope>
</reference>
<evidence type="ECO:0000313" key="2">
    <source>
        <dbReference type="EMBL" id="GJS74364.1"/>
    </source>
</evidence>
<evidence type="ECO:0000256" key="1">
    <source>
        <dbReference type="SAM" id="MobiDB-lite"/>
    </source>
</evidence>
<comment type="caution">
    <text evidence="2">The sequence shown here is derived from an EMBL/GenBank/DDBJ whole genome shotgun (WGS) entry which is preliminary data.</text>
</comment>
<organism evidence="2 3">
    <name type="scientific">Tanacetum coccineum</name>
    <dbReference type="NCBI Taxonomy" id="301880"/>
    <lineage>
        <taxon>Eukaryota</taxon>
        <taxon>Viridiplantae</taxon>
        <taxon>Streptophyta</taxon>
        <taxon>Embryophyta</taxon>
        <taxon>Tracheophyta</taxon>
        <taxon>Spermatophyta</taxon>
        <taxon>Magnoliopsida</taxon>
        <taxon>eudicotyledons</taxon>
        <taxon>Gunneridae</taxon>
        <taxon>Pentapetalae</taxon>
        <taxon>asterids</taxon>
        <taxon>campanulids</taxon>
        <taxon>Asterales</taxon>
        <taxon>Asteraceae</taxon>
        <taxon>Asteroideae</taxon>
        <taxon>Anthemideae</taxon>
        <taxon>Anthemidinae</taxon>
        <taxon>Tanacetum</taxon>
    </lineage>
</organism>
<protein>
    <submittedName>
        <fullName evidence="2">Uncharacterized protein</fullName>
    </submittedName>
</protein>
<dbReference type="EMBL" id="BQNB010010226">
    <property type="protein sequence ID" value="GJS74364.1"/>
    <property type="molecule type" value="Genomic_DNA"/>
</dbReference>
<proteinExistence type="predicted"/>
<gene>
    <name evidence="2" type="ORF">Tco_0707205</name>
</gene>
<name>A0ABQ4Y9K8_9ASTR</name>
<sequence>MTVNPEISRRLHEHYHRVENNEVIKTIFNFGKNKEGKGMKSPDWMLTEEMKQTIHYKMYATVFRVDVPTNQSQPIESTHGTHKTTSTPRTPNLETTEGESSAQRKPTVIRFRVPRRPDPETPIPTSTEIDITNFLVECEKVKEHVVDEELEQLLEGTKNVDEDAFMDEVLNSQENPSTRIEPMSDKEIMEVKKNVDVVNIHDGDKEEN</sequence>
<feature type="region of interest" description="Disordered" evidence="1">
    <location>
        <begin position="71"/>
        <end position="105"/>
    </location>
</feature>
<accession>A0ABQ4Y9K8</accession>
<keyword evidence="3" id="KW-1185">Reference proteome</keyword>
<dbReference type="Proteomes" id="UP001151760">
    <property type="component" value="Unassembled WGS sequence"/>
</dbReference>
<feature type="compositionally biased region" description="Polar residues" evidence="1">
    <location>
        <begin position="71"/>
        <end position="104"/>
    </location>
</feature>